<feature type="region of interest" description="Disordered" evidence="2">
    <location>
        <begin position="82"/>
        <end position="118"/>
    </location>
</feature>
<dbReference type="InterPro" id="IPR001878">
    <property type="entry name" value="Znf_CCHC"/>
</dbReference>
<accession>A0ABR3UTS9</accession>
<name>A0ABR3UTS9_9PLEO</name>
<dbReference type="PROSITE" id="PS50158">
    <property type="entry name" value="ZF_CCHC"/>
    <property type="match status" value="1"/>
</dbReference>
<evidence type="ECO:0000259" key="4">
    <source>
        <dbReference type="PROSITE" id="PS50158"/>
    </source>
</evidence>
<proteinExistence type="predicted"/>
<evidence type="ECO:0000313" key="6">
    <source>
        <dbReference type="Proteomes" id="UP001578633"/>
    </source>
</evidence>
<keyword evidence="1" id="KW-0862">Zinc</keyword>
<feature type="domain" description="CCHC-type" evidence="4">
    <location>
        <begin position="258"/>
        <end position="272"/>
    </location>
</feature>
<evidence type="ECO:0000256" key="1">
    <source>
        <dbReference type="PROSITE-ProRule" id="PRU00047"/>
    </source>
</evidence>
<protein>
    <recommendedName>
        <fullName evidence="4">CCHC-type domain-containing protein</fullName>
    </recommendedName>
</protein>
<keyword evidence="1" id="KW-0863">Zinc-finger</keyword>
<feature type="compositionally biased region" description="Acidic residues" evidence="2">
    <location>
        <begin position="342"/>
        <end position="353"/>
    </location>
</feature>
<keyword evidence="3" id="KW-0472">Membrane</keyword>
<dbReference type="SUPFAM" id="SSF57756">
    <property type="entry name" value="Retrovirus zinc finger-like domains"/>
    <property type="match status" value="1"/>
</dbReference>
<dbReference type="Gene3D" id="4.10.60.10">
    <property type="entry name" value="Zinc finger, CCHC-type"/>
    <property type="match status" value="1"/>
</dbReference>
<keyword evidence="1" id="KW-0479">Metal-binding</keyword>
<dbReference type="SMART" id="SM00343">
    <property type="entry name" value="ZnF_C2HC"/>
    <property type="match status" value="1"/>
</dbReference>
<dbReference type="RefSeq" id="XP_069310470.1">
    <property type="nucleotide sequence ID" value="XM_069447500.1"/>
</dbReference>
<dbReference type="Pfam" id="PF00098">
    <property type="entry name" value="zf-CCHC"/>
    <property type="match status" value="1"/>
</dbReference>
<gene>
    <name evidence="5" type="ORF">ACET3X_000228</name>
</gene>
<sequence>MNGWLVFIIILLLLLSISYFGWYFYARWNASRNGLPPPSMNPMVAFSRSSSSSAAASNYPGPAPTGIKGWFDTQVRKFKNRNNRYTTGSGYEDAGYSGERGVGGGRGAGSRLDPDEAWSSRVGDEAYYEEQELGLHEPASTHGQTANPYANPTPYNNTAEPTRGRSRTRDSYDEHLDAQSARNPFGDDNAASLRGVSPRPVLDADTSYRGGATATMPSAPKHKKPGSVDSLDNSPTESRRSHRAADCNLAPHFGKKACFRCGEEGHVARACKIRVDQVKTKAEAAVDNSNGGFNGNHNNNRGEEMRLSPLDQATADGHVSANRRYSKEQLSVSQSCGRYNVEDEVDWGDDDDDAPTKYEKPNQYSVHPQREAMVQEPYLGLPHFENAAVDEVPPTVQDLRGYDYRIKLMYESKPKSQRFLNGGNGKVAPGLYGSEQRHDLGLCFATFLTRKLCKMGTSCPWRHHPLSNAEKAWIIEYGKKKGKEFIDNNDRWWSYPEVPVPGANMHGLGDKDA</sequence>
<feature type="compositionally biased region" description="Gly residues" evidence="2">
    <location>
        <begin position="98"/>
        <end position="108"/>
    </location>
</feature>
<evidence type="ECO:0000256" key="2">
    <source>
        <dbReference type="SAM" id="MobiDB-lite"/>
    </source>
</evidence>
<feature type="region of interest" description="Disordered" evidence="2">
    <location>
        <begin position="139"/>
        <end position="243"/>
    </location>
</feature>
<dbReference type="GeneID" id="96080550"/>
<organism evidence="5 6">
    <name type="scientific">Alternaria dauci</name>
    <dbReference type="NCBI Taxonomy" id="48095"/>
    <lineage>
        <taxon>Eukaryota</taxon>
        <taxon>Fungi</taxon>
        <taxon>Dikarya</taxon>
        <taxon>Ascomycota</taxon>
        <taxon>Pezizomycotina</taxon>
        <taxon>Dothideomycetes</taxon>
        <taxon>Pleosporomycetidae</taxon>
        <taxon>Pleosporales</taxon>
        <taxon>Pleosporineae</taxon>
        <taxon>Pleosporaceae</taxon>
        <taxon>Alternaria</taxon>
        <taxon>Alternaria sect. Porri</taxon>
    </lineage>
</organism>
<keyword evidence="6" id="KW-1185">Reference proteome</keyword>
<dbReference type="Proteomes" id="UP001578633">
    <property type="component" value="Chromosome 1"/>
</dbReference>
<feature type="region of interest" description="Disordered" evidence="2">
    <location>
        <begin position="342"/>
        <end position="361"/>
    </location>
</feature>
<feature type="transmembrane region" description="Helical" evidence="3">
    <location>
        <begin position="6"/>
        <end position="25"/>
    </location>
</feature>
<reference evidence="5 6" key="1">
    <citation type="submission" date="2024-09" db="EMBL/GenBank/DDBJ databases">
        <title>T2T genomes of carrot and Alternaria dauci and their utility for understanding host-pathogen interaction during carrot leaf blight disease.</title>
        <authorList>
            <person name="Liu W."/>
            <person name="Xu S."/>
            <person name="Ou C."/>
            <person name="Liu X."/>
            <person name="Zhuang F."/>
            <person name="Deng X.W."/>
        </authorList>
    </citation>
    <scope>NUCLEOTIDE SEQUENCE [LARGE SCALE GENOMIC DNA]</scope>
    <source>
        <strain evidence="5 6">A2016</strain>
    </source>
</reference>
<keyword evidence="3" id="KW-0812">Transmembrane</keyword>
<evidence type="ECO:0000256" key="3">
    <source>
        <dbReference type="SAM" id="Phobius"/>
    </source>
</evidence>
<comment type="caution">
    <text evidence="5">The sequence shown here is derived from an EMBL/GenBank/DDBJ whole genome shotgun (WGS) entry which is preliminary data.</text>
</comment>
<feature type="compositionally biased region" description="Low complexity" evidence="2">
    <location>
        <begin position="145"/>
        <end position="159"/>
    </location>
</feature>
<evidence type="ECO:0000313" key="5">
    <source>
        <dbReference type="EMBL" id="KAL1799886.1"/>
    </source>
</evidence>
<dbReference type="InterPro" id="IPR036875">
    <property type="entry name" value="Znf_CCHC_sf"/>
</dbReference>
<dbReference type="EMBL" id="JBHGVX010000001">
    <property type="protein sequence ID" value="KAL1799886.1"/>
    <property type="molecule type" value="Genomic_DNA"/>
</dbReference>
<feature type="compositionally biased region" description="Basic and acidic residues" evidence="2">
    <location>
        <begin position="167"/>
        <end position="177"/>
    </location>
</feature>
<keyword evidence="3" id="KW-1133">Transmembrane helix</keyword>